<dbReference type="AlphaFoldDB" id="A0A3D9C6L1"/>
<dbReference type="Proteomes" id="UP000256686">
    <property type="component" value="Unassembled WGS sequence"/>
</dbReference>
<organism evidence="1 2">
    <name type="scientific">Chryseobacterium pennae</name>
    <dbReference type="NCBI Taxonomy" id="2258962"/>
    <lineage>
        <taxon>Bacteria</taxon>
        <taxon>Pseudomonadati</taxon>
        <taxon>Bacteroidota</taxon>
        <taxon>Flavobacteriia</taxon>
        <taxon>Flavobacteriales</taxon>
        <taxon>Weeksellaceae</taxon>
        <taxon>Chryseobacterium group</taxon>
        <taxon>Chryseobacterium</taxon>
    </lineage>
</organism>
<keyword evidence="2" id="KW-1185">Reference proteome</keyword>
<evidence type="ECO:0000313" key="2">
    <source>
        <dbReference type="Proteomes" id="UP000256686"/>
    </source>
</evidence>
<evidence type="ECO:0000313" key="1">
    <source>
        <dbReference type="EMBL" id="REC61216.1"/>
    </source>
</evidence>
<accession>A0A3D9C6L1</accession>
<dbReference type="EMBL" id="QNVT01000017">
    <property type="protein sequence ID" value="REC61216.1"/>
    <property type="molecule type" value="Genomic_DNA"/>
</dbReference>
<name>A0A3D9C6L1_9FLAO</name>
<dbReference type="RefSeq" id="WP_115971981.1">
    <property type="nucleotide sequence ID" value="NZ_QNVT01000017.1"/>
</dbReference>
<reference evidence="2" key="1">
    <citation type="submission" date="2018-06" db="EMBL/GenBank/DDBJ databases">
        <authorList>
            <person name="Lum Nde A."/>
            <person name="Hugo C."/>
        </authorList>
    </citation>
    <scope>NUCLEOTIDE SEQUENCE [LARGE SCALE GENOMIC DNA]</scope>
    <source>
        <strain evidence="2">1_F178</strain>
    </source>
</reference>
<protein>
    <recommendedName>
        <fullName evidence="3">Lipoprotein</fullName>
    </recommendedName>
</protein>
<dbReference type="PROSITE" id="PS51257">
    <property type="entry name" value="PROKAR_LIPOPROTEIN"/>
    <property type="match status" value="1"/>
</dbReference>
<evidence type="ECO:0008006" key="3">
    <source>
        <dbReference type="Google" id="ProtNLM"/>
    </source>
</evidence>
<sequence>MKYILLSIVTLALFSCKGKENGKPVGKKDSLATVKPVPVSESQKNFDILKVLLDEEVGDEKPEEIDYKNYIVSFRNDDDPYTVTFHKIASDDFNNDGITDYIIERNSEGMLGGNANTNSEILYIIMGKDHKISEKHEIQESAPFSYNILDGISYEGGKLKATAQQNYRSYNKPTDSLESTDLSFVYKDGNVFEESYLTSCTLAKWKDKKIFNPDSEHHRSIDRHNYTETIEEKYASDGFKASAELSGCDNLEIIFEGTYKTADTSSKSIGEKANQFLNFLAKNTSPILQKDLSVIQNYYLNHKMSEDNINVGNLSFNIFSNKNKGELNFRLVMTKESNPNQNENWEIVTRTK</sequence>
<gene>
    <name evidence="1" type="ORF">DRF65_17180</name>
</gene>
<proteinExistence type="predicted"/>
<comment type="caution">
    <text evidence="1">The sequence shown here is derived from an EMBL/GenBank/DDBJ whole genome shotgun (WGS) entry which is preliminary data.</text>
</comment>